<dbReference type="RefSeq" id="WP_174472239.1">
    <property type="nucleotide sequence ID" value="NZ_JAGINN010000001.1"/>
</dbReference>
<name>A0ABX2KH87_9PROT</name>
<reference evidence="1 2" key="1">
    <citation type="submission" date="2019-10" db="EMBL/GenBank/DDBJ databases">
        <title>Genome sequence of Azospirillum melinis.</title>
        <authorList>
            <person name="Ambrosini A."/>
            <person name="Sant'Anna F.H."/>
            <person name="Cassan F.D."/>
            <person name="Souza E.M."/>
            <person name="Passaglia L.M.P."/>
        </authorList>
    </citation>
    <scope>NUCLEOTIDE SEQUENCE [LARGE SCALE GENOMIC DNA]</scope>
    <source>
        <strain evidence="1 2">TMCY0552</strain>
    </source>
</reference>
<sequence>MKIDREDTPQSGDGKRTLAADVAKFQSEYASLHERYVGYRFDAAYRREIERLYAELDVAVRSAPAIASAGEAASLIDLEIRLFQEFEGGARGHSCDTLNWPGDGRRAPAVVGGG</sequence>
<proteinExistence type="predicted"/>
<evidence type="ECO:0000313" key="2">
    <source>
        <dbReference type="Proteomes" id="UP000605086"/>
    </source>
</evidence>
<dbReference type="EMBL" id="WHOS01000022">
    <property type="protein sequence ID" value="NUB01148.1"/>
    <property type="molecule type" value="Genomic_DNA"/>
</dbReference>
<protein>
    <submittedName>
        <fullName evidence="1">Uncharacterized protein</fullName>
    </submittedName>
</protein>
<evidence type="ECO:0000313" key="1">
    <source>
        <dbReference type="EMBL" id="NUB01148.1"/>
    </source>
</evidence>
<dbReference type="Proteomes" id="UP000605086">
    <property type="component" value="Unassembled WGS sequence"/>
</dbReference>
<keyword evidence="2" id="KW-1185">Reference proteome</keyword>
<gene>
    <name evidence="1" type="ORF">GBZ48_17915</name>
</gene>
<accession>A0ABX2KH87</accession>
<organism evidence="1 2">
    <name type="scientific">Azospirillum melinis</name>
    <dbReference type="NCBI Taxonomy" id="328839"/>
    <lineage>
        <taxon>Bacteria</taxon>
        <taxon>Pseudomonadati</taxon>
        <taxon>Pseudomonadota</taxon>
        <taxon>Alphaproteobacteria</taxon>
        <taxon>Rhodospirillales</taxon>
        <taxon>Azospirillaceae</taxon>
        <taxon>Azospirillum</taxon>
    </lineage>
</organism>
<comment type="caution">
    <text evidence="1">The sequence shown here is derived from an EMBL/GenBank/DDBJ whole genome shotgun (WGS) entry which is preliminary data.</text>
</comment>